<feature type="transmembrane region" description="Helical" evidence="2">
    <location>
        <begin position="12"/>
        <end position="33"/>
    </location>
</feature>
<gene>
    <name evidence="3" type="ORF">F5890DRAFT_1484643</name>
</gene>
<evidence type="ECO:0000313" key="3">
    <source>
        <dbReference type="EMBL" id="KAJ3989595.1"/>
    </source>
</evidence>
<protein>
    <submittedName>
        <fullName evidence="3">Uncharacterized protein</fullName>
    </submittedName>
</protein>
<organism evidence="3 4">
    <name type="scientific">Lentinula detonsa</name>
    <dbReference type="NCBI Taxonomy" id="2804962"/>
    <lineage>
        <taxon>Eukaryota</taxon>
        <taxon>Fungi</taxon>
        <taxon>Dikarya</taxon>
        <taxon>Basidiomycota</taxon>
        <taxon>Agaricomycotina</taxon>
        <taxon>Agaricomycetes</taxon>
        <taxon>Agaricomycetidae</taxon>
        <taxon>Agaricales</taxon>
        <taxon>Marasmiineae</taxon>
        <taxon>Omphalotaceae</taxon>
        <taxon>Lentinula</taxon>
    </lineage>
</organism>
<feature type="region of interest" description="Disordered" evidence="1">
    <location>
        <begin position="205"/>
        <end position="293"/>
    </location>
</feature>
<proteinExistence type="predicted"/>
<comment type="caution">
    <text evidence="3">The sequence shown here is derived from an EMBL/GenBank/DDBJ whole genome shotgun (WGS) entry which is preliminary data.</text>
</comment>
<keyword evidence="2" id="KW-0472">Membrane</keyword>
<keyword evidence="2" id="KW-1133">Transmembrane helix</keyword>
<dbReference type="Proteomes" id="UP001163850">
    <property type="component" value="Unassembled WGS sequence"/>
</dbReference>
<evidence type="ECO:0000256" key="2">
    <source>
        <dbReference type="SAM" id="Phobius"/>
    </source>
</evidence>
<keyword evidence="2" id="KW-0812">Transmembrane</keyword>
<evidence type="ECO:0000313" key="4">
    <source>
        <dbReference type="Proteomes" id="UP001163850"/>
    </source>
</evidence>
<accession>A0AA38Q8Z3</accession>
<feature type="compositionally biased region" description="Polar residues" evidence="1">
    <location>
        <begin position="208"/>
        <end position="226"/>
    </location>
</feature>
<dbReference type="EMBL" id="MU801896">
    <property type="protein sequence ID" value="KAJ3989595.1"/>
    <property type="molecule type" value="Genomic_DNA"/>
</dbReference>
<evidence type="ECO:0000256" key="1">
    <source>
        <dbReference type="SAM" id="MobiDB-lite"/>
    </source>
</evidence>
<feature type="compositionally biased region" description="Basic and acidic residues" evidence="1">
    <location>
        <begin position="264"/>
        <end position="283"/>
    </location>
</feature>
<sequence length="293" mass="32576">MGFTRQNPLTQMLLILLICGGMFSVVAMPLAGLPPVDIEQLERRVESGTTPTRASYRWYLCRNIGPNQKLSLKAPVLRNRPEEWTLYLTSTGFRAEVKEGKLIALGELDITSLIHKRPYLQLEPSLQFNDQKQLQETQNILRDIPQLQEKLGADVHFKNNLDYIQGIAQYLTKLPLEGSEEHVLSEVPLRLEELIAKMKGHGFDGSFPSDSSTSFNPSRPPLSSTHSGTSQPPTPAPPSSLSGTFQSHSPPPPPTASLENLDGTNKRKGTDILDETKSKKIKENMNPNRIISS</sequence>
<dbReference type="AlphaFoldDB" id="A0AA38Q8Z3"/>
<reference evidence="3" key="1">
    <citation type="submission" date="2022-08" db="EMBL/GenBank/DDBJ databases">
        <authorList>
            <consortium name="DOE Joint Genome Institute"/>
            <person name="Min B."/>
            <person name="Riley R."/>
            <person name="Sierra-Patev S."/>
            <person name="Naranjo-Ortiz M."/>
            <person name="Looney B."/>
            <person name="Konkel Z."/>
            <person name="Slot J.C."/>
            <person name="Sakamoto Y."/>
            <person name="Steenwyk J.L."/>
            <person name="Rokas A."/>
            <person name="Carro J."/>
            <person name="Camarero S."/>
            <person name="Ferreira P."/>
            <person name="Molpeceres G."/>
            <person name="Ruiz-Duenas F.J."/>
            <person name="Serrano A."/>
            <person name="Henrissat B."/>
            <person name="Drula E."/>
            <person name="Hughes K.W."/>
            <person name="Mata J.L."/>
            <person name="Ishikawa N.K."/>
            <person name="Vargas-Isla R."/>
            <person name="Ushijima S."/>
            <person name="Smith C.A."/>
            <person name="Ahrendt S."/>
            <person name="Andreopoulos W."/>
            <person name="He G."/>
            <person name="Labutti K."/>
            <person name="Lipzen A."/>
            <person name="Ng V."/>
            <person name="Sandor L."/>
            <person name="Barry K."/>
            <person name="Martinez A.T."/>
            <person name="Xiao Y."/>
            <person name="Gibbons J.G."/>
            <person name="Terashima K."/>
            <person name="Hibbett D.S."/>
            <person name="Grigoriev I.V."/>
        </authorList>
    </citation>
    <scope>NUCLEOTIDE SEQUENCE</scope>
    <source>
        <strain evidence="3">TFB7829</strain>
    </source>
</reference>
<name>A0AA38Q8Z3_9AGAR</name>